<dbReference type="InterPro" id="IPR042098">
    <property type="entry name" value="TauD-like_sf"/>
</dbReference>
<sequence>MNTTTMHNPLIFEPLIGETGKPCSFGVLIKPGRPNVHISELSVEWLRSLVLSHQLVVLRGFDNFDSSESLTLYCATFGEIMMWPFGAVLELIEHANPIDHIFSNSYVPLHWDGMYLETVPEFQLFQCVHGTSETQGGRTTFSSTVEALRIVTPEARELWQRAVGRYQRTVELYSSTTQAPIINSHPHRGFPIMRFCEPPIENDDSFINPSEYSFEGISVSEKETLLNSLKQTLHDPRAYYAHQWQKGDFALADNLSLLHGREKYTHQTGRHLRRVHIHGRPPVTNGHLEVRK</sequence>
<evidence type="ECO:0000256" key="1">
    <source>
        <dbReference type="ARBA" id="ARBA00001954"/>
    </source>
</evidence>
<dbReference type="InterPro" id="IPR003819">
    <property type="entry name" value="TauD/TfdA-like"/>
</dbReference>
<dbReference type="Proteomes" id="UP000438196">
    <property type="component" value="Unassembled WGS sequence"/>
</dbReference>
<evidence type="ECO:0000313" key="4">
    <source>
        <dbReference type="EMBL" id="MUF08381.1"/>
    </source>
</evidence>
<dbReference type="SUPFAM" id="SSF51197">
    <property type="entry name" value="Clavaminate synthase-like"/>
    <property type="match status" value="1"/>
</dbReference>
<dbReference type="Gene3D" id="3.60.130.10">
    <property type="entry name" value="Clavaminate synthase-like"/>
    <property type="match status" value="1"/>
</dbReference>
<accession>A0A6I3WJJ1</accession>
<dbReference type="PANTHER" id="PTHR10696:SF53">
    <property type="entry name" value="TYROSINE ISONITRILE DESATURASE"/>
    <property type="match status" value="1"/>
</dbReference>
<proteinExistence type="predicted"/>
<feature type="domain" description="TauD/TfdA-like" evidence="3">
    <location>
        <begin position="36"/>
        <end position="275"/>
    </location>
</feature>
<comment type="cofactor">
    <cofactor evidence="1">
        <name>Fe(2+)</name>
        <dbReference type="ChEBI" id="CHEBI:29033"/>
    </cofactor>
</comment>
<dbReference type="InterPro" id="IPR050411">
    <property type="entry name" value="AlphaKG_dependent_hydroxylases"/>
</dbReference>
<name>A0A6I3WJJ1_9PSED</name>
<keyword evidence="2" id="KW-0560">Oxidoreductase</keyword>
<gene>
    <name evidence="4" type="ORF">GNF76_29045</name>
</gene>
<evidence type="ECO:0000259" key="3">
    <source>
        <dbReference type="Pfam" id="PF02668"/>
    </source>
</evidence>
<evidence type="ECO:0000256" key="2">
    <source>
        <dbReference type="ARBA" id="ARBA00023002"/>
    </source>
</evidence>
<protein>
    <submittedName>
        <fullName evidence="4">TauD/TfdA family dioxygenase</fullName>
    </submittedName>
</protein>
<comment type="caution">
    <text evidence="4">The sequence shown here is derived from an EMBL/GenBank/DDBJ whole genome shotgun (WGS) entry which is preliminary data.</text>
</comment>
<dbReference type="OrthoDB" id="581608at2"/>
<dbReference type="Pfam" id="PF02668">
    <property type="entry name" value="TauD"/>
    <property type="match status" value="1"/>
</dbReference>
<dbReference type="PANTHER" id="PTHR10696">
    <property type="entry name" value="GAMMA-BUTYROBETAINE HYDROXYLASE-RELATED"/>
    <property type="match status" value="1"/>
</dbReference>
<dbReference type="EMBL" id="WNNK01000055">
    <property type="protein sequence ID" value="MUF08381.1"/>
    <property type="molecule type" value="Genomic_DNA"/>
</dbReference>
<keyword evidence="4" id="KW-0223">Dioxygenase</keyword>
<dbReference type="AlphaFoldDB" id="A0A6I3WJJ1"/>
<reference evidence="4 5" key="1">
    <citation type="submission" date="2019-11" db="EMBL/GenBank/DDBJ databases">
        <title>Pseudomonas karstica sp. nov. and Pseudomonas spelaei sp. nov. from karst caves.</title>
        <authorList>
            <person name="Zeman M."/>
        </authorList>
    </citation>
    <scope>NUCLEOTIDE SEQUENCE [LARGE SCALE GENOMIC DNA]</scope>
    <source>
        <strain evidence="4 5">CCM 7893</strain>
    </source>
</reference>
<dbReference type="RefSeq" id="WP_155586479.1">
    <property type="nucleotide sequence ID" value="NZ_JBHSTH010000035.1"/>
</dbReference>
<keyword evidence="5" id="KW-1185">Reference proteome</keyword>
<dbReference type="GO" id="GO:0016706">
    <property type="term" value="F:2-oxoglutarate-dependent dioxygenase activity"/>
    <property type="evidence" value="ECO:0007669"/>
    <property type="project" value="UniProtKB-ARBA"/>
</dbReference>
<evidence type="ECO:0000313" key="5">
    <source>
        <dbReference type="Proteomes" id="UP000438196"/>
    </source>
</evidence>
<organism evidence="4 5">
    <name type="scientific">Pseudomonas spelaei</name>
    <dbReference type="NCBI Taxonomy" id="1055469"/>
    <lineage>
        <taxon>Bacteria</taxon>
        <taxon>Pseudomonadati</taxon>
        <taxon>Pseudomonadota</taxon>
        <taxon>Gammaproteobacteria</taxon>
        <taxon>Pseudomonadales</taxon>
        <taxon>Pseudomonadaceae</taxon>
        <taxon>Pseudomonas</taxon>
    </lineage>
</organism>